<dbReference type="EMBL" id="JRLY01000013">
    <property type="protein sequence ID" value="KGO91998.1"/>
    <property type="molecule type" value="Genomic_DNA"/>
</dbReference>
<feature type="transmembrane region" description="Helical" evidence="9">
    <location>
        <begin position="233"/>
        <end position="253"/>
    </location>
</feature>
<dbReference type="RefSeq" id="WP_026989666.1">
    <property type="nucleotide sequence ID" value="NZ_AUGP01000001.1"/>
</dbReference>
<dbReference type="STRING" id="1121898.GCA_000422725_03563"/>
<dbReference type="Proteomes" id="UP000030111">
    <property type="component" value="Unassembled WGS sequence"/>
</dbReference>
<reference evidence="10 11" key="1">
    <citation type="submission" date="2013-09" db="EMBL/GenBank/DDBJ databases">
        <authorList>
            <person name="Zeng Z."/>
            <person name="Chen C."/>
        </authorList>
    </citation>
    <scope>NUCLEOTIDE SEQUENCE [LARGE SCALE GENOMIC DNA]</scope>
    <source>
        <strain evidence="10 11">WB 4.1-42</strain>
    </source>
</reference>
<dbReference type="OrthoDB" id="445589at2"/>
<keyword evidence="7 9" id="KW-0472">Membrane</keyword>
<dbReference type="Pfam" id="PF25539">
    <property type="entry name" value="Bestrophin_2"/>
    <property type="match status" value="1"/>
</dbReference>
<evidence type="ECO:0000313" key="11">
    <source>
        <dbReference type="Proteomes" id="UP000030111"/>
    </source>
</evidence>
<dbReference type="eggNOG" id="COG3781">
    <property type="taxonomic scope" value="Bacteria"/>
</dbReference>
<feature type="transmembrane region" description="Helical" evidence="9">
    <location>
        <begin position="44"/>
        <end position="62"/>
    </location>
</feature>
<keyword evidence="4 9" id="KW-0812">Transmembrane</keyword>
<dbReference type="PANTHER" id="PTHR33281:SF19">
    <property type="entry name" value="VOLTAGE-DEPENDENT ANION CHANNEL-FORMING PROTEIN YNEE"/>
    <property type="match status" value="1"/>
</dbReference>
<feature type="transmembrane region" description="Helical" evidence="9">
    <location>
        <begin position="20"/>
        <end position="38"/>
    </location>
</feature>
<keyword evidence="6" id="KW-0406">Ion transport</keyword>
<evidence type="ECO:0000256" key="1">
    <source>
        <dbReference type="ARBA" id="ARBA00004651"/>
    </source>
</evidence>
<keyword evidence="3" id="KW-1003">Cell membrane</keyword>
<evidence type="ECO:0000256" key="4">
    <source>
        <dbReference type="ARBA" id="ARBA00022692"/>
    </source>
</evidence>
<dbReference type="GO" id="GO:0005886">
    <property type="term" value="C:plasma membrane"/>
    <property type="evidence" value="ECO:0007669"/>
    <property type="project" value="UniProtKB-SubCell"/>
</dbReference>
<organism evidence="10 11">
    <name type="scientific">Flavobacterium subsaxonicum WB 4.1-42 = DSM 21790</name>
    <dbReference type="NCBI Taxonomy" id="1121898"/>
    <lineage>
        <taxon>Bacteria</taxon>
        <taxon>Pseudomonadati</taxon>
        <taxon>Bacteroidota</taxon>
        <taxon>Flavobacteriia</taxon>
        <taxon>Flavobacteriales</taxon>
        <taxon>Flavobacteriaceae</taxon>
        <taxon>Flavobacterium</taxon>
    </lineage>
</organism>
<protein>
    <submittedName>
        <fullName evidence="10">Membrane protein</fullName>
    </submittedName>
</protein>
<evidence type="ECO:0000256" key="3">
    <source>
        <dbReference type="ARBA" id="ARBA00022475"/>
    </source>
</evidence>
<comment type="similarity">
    <text evidence="8">Belongs to the anion channel-forming bestrophin (TC 1.A.46) family.</text>
</comment>
<evidence type="ECO:0000256" key="9">
    <source>
        <dbReference type="SAM" id="Phobius"/>
    </source>
</evidence>
<dbReference type="PANTHER" id="PTHR33281">
    <property type="entry name" value="UPF0187 PROTEIN YNEE"/>
    <property type="match status" value="1"/>
</dbReference>
<evidence type="ECO:0000256" key="6">
    <source>
        <dbReference type="ARBA" id="ARBA00023065"/>
    </source>
</evidence>
<evidence type="ECO:0000256" key="7">
    <source>
        <dbReference type="ARBA" id="ARBA00023136"/>
    </source>
</evidence>
<gene>
    <name evidence="10" type="ORF">Q766_15260</name>
</gene>
<evidence type="ECO:0000256" key="8">
    <source>
        <dbReference type="ARBA" id="ARBA00034708"/>
    </source>
</evidence>
<keyword evidence="2" id="KW-0813">Transport</keyword>
<comment type="subcellular location">
    <subcellularLocation>
        <location evidence="1">Cell membrane</location>
        <topology evidence="1">Multi-pass membrane protein</topology>
    </subcellularLocation>
</comment>
<feature type="transmembrane region" description="Helical" evidence="9">
    <location>
        <begin position="207"/>
        <end position="227"/>
    </location>
</feature>
<accession>A0A0A2MKI8</accession>
<proteinExistence type="inferred from homology"/>
<dbReference type="GO" id="GO:0005254">
    <property type="term" value="F:chloride channel activity"/>
    <property type="evidence" value="ECO:0007669"/>
    <property type="project" value="InterPro"/>
</dbReference>
<sequence length="298" mass="34437">MLVEKRLPFRYLFSTVKYEMLIVLILGFAIHFLTEHFYNYLPEMPLTIATFLGTAISVLLSFKMSQSYDRWWEARKVWGAIVNDSRTFVLQLQAFVYTGNATAQIKTMAYRQIAWCYSLGQSLRGLPPLEDCDAFLSAEDIATLNKHKNKPLGILQLNVHQISDLKKDDHISDFIHAQINTTCVKFSDSMGMAERINNTVFPTTYRLFLHFTIYLFVIILSIGLKGIMLAYEIPLLTLIALVFFLLEKTAYYLQDPFRNRPSDTSVTAIARTIEINIRQLLDEEELPEPVTKETFYIM</sequence>
<name>A0A0A2MKI8_9FLAO</name>
<evidence type="ECO:0000313" key="10">
    <source>
        <dbReference type="EMBL" id="KGO91998.1"/>
    </source>
</evidence>
<dbReference type="AlphaFoldDB" id="A0A0A2MKI8"/>
<keyword evidence="11" id="KW-1185">Reference proteome</keyword>
<comment type="caution">
    <text evidence="10">The sequence shown here is derived from an EMBL/GenBank/DDBJ whole genome shotgun (WGS) entry which is preliminary data.</text>
</comment>
<keyword evidence="5 9" id="KW-1133">Transmembrane helix</keyword>
<evidence type="ECO:0000256" key="2">
    <source>
        <dbReference type="ARBA" id="ARBA00022448"/>
    </source>
</evidence>
<dbReference type="InterPro" id="IPR044669">
    <property type="entry name" value="YneE/VCCN1/2-like"/>
</dbReference>
<evidence type="ECO:0000256" key="5">
    <source>
        <dbReference type="ARBA" id="ARBA00022989"/>
    </source>
</evidence>